<proteinExistence type="predicted"/>
<organism evidence="2 3">
    <name type="scientific">Pseudomonas phage Bf7</name>
    <dbReference type="NCBI Taxonomy" id="1100790"/>
    <lineage>
        <taxon>Viruses</taxon>
        <taxon>Duplodnaviria</taxon>
        <taxon>Heunggongvirae</taxon>
        <taxon>Uroviricota</taxon>
        <taxon>Caudoviricetes</taxon>
        <taxon>Autographivirales</taxon>
        <taxon>Autonotataviridae</taxon>
        <taxon>Bifseptvirus</taxon>
        <taxon>Bifseptvirus Bf7</taxon>
    </lineage>
</organism>
<name>H2ELU6_9CAUD</name>
<dbReference type="GeneID" id="11605114"/>
<protein>
    <submittedName>
        <fullName evidence="2">Uncharacterized protein</fullName>
    </submittedName>
</protein>
<evidence type="ECO:0000313" key="3">
    <source>
        <dbReference type="Proteomes" id="UP000007746"/>
    </source>
</evidence>
<dbReference type="EMBL" id="JN991020">
    <property type="protein sequence ID" value="AEX65848.1"/>
    <property type="molecule type" value="Genomic_DNA"/>
</dbReference>
<dbReference type="Proteomes" id="UP000007746">
    <property type="component" value="Segment"/>
</dbReference>
<feature type="compositionally biased region" description="Polar residues" evidence="1">
    <location>
        <begin position="135"/>
        <end position="148"/>
    </location>
</feature>
<reference evidence="2 3" key="1">
    <citation type="journal article" date="2012" name="FEMS Microbiol. Lett.">
        <title>Isolation of new Pseudomonas tolaasii bacteriophages and genomic investigation of the lytic phage BF7.</title>
        <authorList>
            <person name="Sajben-Nagy E."/>
            <person name="Maroti G."/>
            <person name="Kredics L."/>
            <person name="Horvath B."/>
            <person name="Parducz A."/>
            <person name="Vagvolgyi C."/>
            <person name="Manczinger L."/>
        </authorList>
    </citation>
    <scope>NUCLEOTIDE SEQUENCE [LARGE SCALE GENOMIC DNA]</scope>
</reference>
<gene>
    <name evidence="2" type="ORF">BF7_00050</name>
</gene>
<keyword evidence="3" id="KW-1185">Reference proteome</keyword>
<sequence length="232" mass="25444">MQVLRLEHPSDGLGPYRWLHGARGGQLDWAQRDAMSITTNTGSSPMIGVDYPSHFKFGFANRRQAESWWCENARREAAAKGYALAVYEVPGAAVIHGNAQVAFDPEVAKLVAHIPASEWVTGNLNIPLAAEAEQCVQQTADSPQSEQNFAHEPQPKPSGMPSYFVSQGSVRGVSRCQGNVSQIPKDPARLRGFSFDAVVFMGDTFDLDVELAEKSFNELRSLYGGKTNSFRL</sequence>
<evidence type="ECO:0000256" key="1">
    <source>
        <dbReference type="SAM" id="MobiDB-lite"/>
    </source>
</evidence>
<accession>H2ELU6</accession>
<dbReference type="KEGG" id="vg:11605114"/>
<dbReference type="RefSeq" id="YP_005098166.1">
    <property type="nucleotide sequence ID" value="NC_016764.1"/>
</dbReference>
<dbReference type="OrthoDB" id="38794at10239"/>
<feature type="region of interest" description="Disordered" evidence="1">
    <location>
        <begin position="135"/>
        <end position="163"/>
    </location>
</feature>
<evidence type="ECO:0000313" key="2">
    <source>
        <dbReference type="EMBL" id="AEX65848.1"/>
    </source>
</evidence>